<dbReference type="InterPro" id="IPR033985">
    <property type="entry name" value="SusD-like_N"/>
</dbReference>
<evidence type="ECO:0000259" key="7">
    <source>
        <dbReference type="Pfam" id="PF14322"/>
    </source>
</evidence>
<reference evidence="8 9" key="1">
    <citation type="submission" date="2018-07" db="EMBL/GenBank/DDBJ databases">
        <title>Freshwater and sediment microbial communities from various areas in North America, analyzing microbe dynamics in response to fracking.</title>
        <authorList>
            <person name="Lamendella R."/>
        </authorList>
    </citation>
    <scope>NUCLEOTIDE SEQUENCE [LARGE SCALE GENOMIC DNA]</scope>
    <source>
        <strain evidence="8 9">160A</strain>
    </source>
</reference>
<evidence type="ECO:0000256" key="3">
    <source>
        <dbReference type="ARBA" id="ARBA00022729"/>
    </source>
</evidence>
<evidence type="ECO:0000256" key="4">
    <source>
        <dbReference type="ARBA" id="ARBA00023136"/>
    </source>
</evidence>
<dbReference type="GO" id="GO:0009279">
    <property type="term" value="C:cell outer membrane"/>
    <property type="evidence" value="ECO:0007669"/>
    <property type="project" value="UniProtKB-SubCell"/>
</dbReference>
<comment type="similarity">
    <text evidence="2">Belongs to the SusD family.</text>
</comment>
<comment type="subcellular location">
    <subcellularLocation>
        <location evidence="1">Cell outer membrane</location>
    </subcellularLocation>
</comment>
<keyword evidence="5" id="KW-0998">Cell outer membrane</keyword>
<evidence type="ECO:0000256" key="2">
    <source>
        <dbReference type="ARBA" id="ARBA00006275"/>
    </source>
</evidence>
<evidence type="ECO:0000259" key="6">
    <source>
        <dbReference type="Pfam" id="PF07980"/>
    </source>
</evidence>
<accession>A0A2T0XBU8</accession>
<dbReference type="EMBL" id="QPIZ01000005">
    <property type="protein sequence ID" value="RCW37598.1"/>
    <property type="molecule type" value="Genomic_DNA"/>
</dbReference>
<dbReference type="Proteomes" id="UP000252733">
    <property type="component" value="Unassembled WGS sequence"/>
</dbReference>
<keyword evidence="3" id="KW-0732">Signal</keyword>
<protein>
    <submittedName>
        <fullName evidence="8">Putative outer membrane starch-binding protein</fullName>
    </submittedName>
</protein>
<evidence type="ECO:0000256" key="5">
    <source>
        <dbReference type="ARBA" id="ARBA00023237"/>
    </source>
</evidence>
<dbReference type="Pfam" id="PF14322">
    <property type="entry name" value="SusD-like_3"/>
    <property type="match status" value="1"/>
</dbReference>
<feature type="domain" description="SusD-like N-terminal" evidence="7">
    <location>
        <begin position="17"/>
        <end position="214"/>
    </location>
</feature>
<evidence type="ECO:0000256" key="1">
    <source>
        <dbReference type="ARBA" id="ARBA00004442"/>
    </source>
</evidence>
<dbReference type="Gene3D" id="1.25.40.390">
    <property type="match status" value="1"/>
</dbReference>
<keyword evidence="4" id="KW-0472">Membrane</keyword>
<dbReference type="Pfam" id="PF07980">
    <property type="entry name" value="SusD_RagB"/>
    <property type="match status" value="1"/>
</dbReference>
<dbReference type="AlphaFoldDB" id="A0A2T0XBU8"/>
<dbReference type="CDD" id="cd08977">
    <property type="entry name" value="SusD"/>
    <property type="match status" value="1"/>
</dbReference>
<evidence type="ECO:0000313" key="9">
    <source>
        <dbReference type="Proteomes" id="UP000252733"/>
    </source>
</evidence>
<dbReference type="InterPro" id="IPR012944">
    <property type="entry name" value="SusD_RagB_dom"/>
</dbReference>
<evidence type="ECO:0000313" key="8">
    <source>
        <dbReference type="EMBL" id="RCW37598.1"/>
    </source>
</evidence>
<name>A0A2T0XBU8_9BACT</name>
<gene>
    <name evidence="8" type="ORF">DFO77_105107</name>
</gene>
<dbReference type="InterPro" id="IPR011990">
    <property type="entry name" value="TPR-like_helical_dom_sf"/>
</dbReference>
<organism evidence="8 9">
    <name type="scientific">Marinilabilia salmonicolor</name>
    <dbReference type="NCBI Taxonomy" id="989"/>
    <lineage>
        <taxon>Bacteria</taxon>
        <taxon>Pseudomonadati</taxon>
        <taxon>Bacteroidota</taxon>
        <taxon>Bacteroidia</taxon>
        <taxon>Marinilabiliales</taxon>
        <taxon>Marinilabiliaceae</taxon>
        <taxon>Marinilabilia</taxon>
    </lineage>
</organism>
<sequence>MLIMLPLVLIGFSGCDDYLSVEPKSNWVVENFYQNKSDVELGLAGMYSYLGMDATYGQSLSAVLAAGTDEMLYNRTNTNWAEALYIGTAASTTVKDAWLNLYKGIDAANNFIDRVPGATGITEEERAQYLGEAHFLRALYYMDLVRFWGPVPLRVEPTRNVDANNIPASSVEEVYNQIIADLTFAAENLKHASELDTPGRASKMAAHGLLARAYITMAGEPLNKTEMYGKVVEQCNIIINDGWHRLNDSYKQVFLNYIQNEYDPKESMFEIEFGMLRDQGIREDGRIGQINGVQFYYWPTRTEPFAYALAQTAIGLVRSYDDENDQRKEWNVADWICKSDGSIDPIDNELLFWPGKFRRWEPITFGNIKDGSGSYRLLEDAASPDKNFTGINFPVLRYADVLLMMAEAENEVNGPGNAIAYLDQVRNRAGLDDIDAGLVGSKEAFRAEVRAERLRELCYEGHRKHDLIRWGILGETLALQNQMIDNASSSDRSKDNFKRAGLNFNPSKHTVLPYPLQEVTMNEALDQHASWE</sequence>
<keyword evidence="9" id="KW-1185">Reference proteome</keyword>
<proteinExistence type="inferred from homology"/>
<dbReference type="SUPFAM" id="SSF48452">
    <property type="entry name" value="TPR-like"/>
    <property type="match status" value="1"/>
</dbReference>
<feature type="domain" description="RagB/SusD" evidence="6">
    <location>
        <begin position="375"/>
        <end position="531"/>
    </location>
</feature>
<comment type="caution">
    <text evidence="8">The sequence shown here is derived from an EMBL/GenBank/DDBJ whole genome shotgun (WGS) entry which is preliminary data.</text>
</comment>